<evidence type="ECO:0000256" key="1">
    <source>
        <dbReference type="ARBA" id="ARBA00004141"/>
    </source>
</evidence>
<keyword evidence="9" id="KW-1185">Reference proteome</keyword>
<evidence type="ECO:0000256" key="3">
    <source>
        <dbReference type="ARBA" id="ARBA00022989"/>
    </source>
</evidence>
<dbReference type="InterPro" id="IPR002178">
    <property type="entry name" value="PTS_EIIA_type-2_dom"/>
</dbReference>
<sequence>MKLKKELGLFDVFALSTGAMFSSGFFLLPGLAAHHTGPSVILAYFLAGILIMPAMFSVAEISTALPRSGGAYFFLDRSLGPLMGTIGGIGTYIALLLKTAFALVGIGAYASIFWDIPIKETAVIFAIIFSILNIFGARKSSGIQKILVIVLLLVLGAFIADGFWNIFSGTNSSIGFNKYNYNPFFTGGLNGLIFTTGFVFVSYLGLTQIASVAEEIKNPERNIPLGMALSLLVTGLIYVFGVFVMVSVIGNEALSQDLSPAATATQQLFSWLPPKTGLYIIVIAALFAFASTGNAGILATSRYPLAMARDKLFSKKFSIISRWGTPVPAILLTTGLIIMFIIILTEEGIVKLASTFQLFIFMAINFSVIVFRNSKIASYDPGYRSPLYPWMQIFGIISSLALMFFMGWGALAFTLITIILAYGWYTFFVRSKVKREGAIYHWFALLGKHQHDELENEFMMILREKGLRQDDPFNQTIVRSQIHFIDNAIFEDLVQDVANSIALELNVDGNSLNEEFLKTTPIDPALVIPEVSLLYAKKPDIIHPVLHIVLCEESIEKPVEIHGVLIKEKIKIFFFLVNDENNPKQQLRMLSSIIDIAERDYFIKDVFSLKTAKEVIEYLLHDKRYITFPLNKNEPSNIFINKKLMEALLPQDVLVVLVDRDGSSFTPKGKTVFLENDVLTIIGEPRSINKLYDQFILSK</sequence>
<dbReference type="PANTHER" id="PTHR42770:SF7">
    <property type="entry name" value="MEMBRANE PROTEIN"/>
    <property type="match status" value="1"/>
</dbReference>
<feature type="domain" description="RCK C-terminal" evidence="7">
    <location>
        <begin position="613"/>
        <end position="697"/>
    </location>
</feature>
<dbReference type="InterPro" id="IPR004841">
    <property type="entry name" value="AA-permease/SLC12A_dom"/>
</dbReference>
<dbReference type="Pfam" id="PF00324">
    <property type="entry name" value="AA_permease"/>
    <property type="match status" value="1"/>
</dbReference>
<keyword evidence="2 5" id="KW-0812">Transmembrane</keyword>
<feature type="transmembrane region" description="Helical" evidence="5">
    <location>
        <begin position="278"/>
        <end position="299"/>
    </location>
</feature>
<feature type="transmembrane region" description="Helical" evidence="5">
    <location>
        <begin position="187"/>
        <end position="206"/>
    </location>
</feature>
<comment type="caution">
    <text evidence="8">The sequence shown here is derived from an EMBL/GenBank/DDBJ whole genome shotgun (WGS) entry which is preliminary data.</text>
</comment>
<feature type="transmembrane region" description="Helical" evidence="5">
    <location>
        <begin position="147"/>
        <end position="167"/>
    </location>
</feature>
<accession>A0ABV2TYI0</accession>
<reference evidence="8 9" key="1">
    <citation type="submission" date="2024-07" db="EMBL/GenBank/DDBJ databases">
        <title>The genome sequence of type strain Sediminicola luteus GDMCC 1.2596T.</title>
        <authorList>
            <person name="Liu Y."/>
        </authorList>
    </citation>
    <scope>NUCLEOTIDE SEQUENCE [LARGE SCALE GENOMIC DNA]</scope>
    <source>
        <strain evidence="8 9">GDMCC 1.2596</strain>
    </source>
</reference>
<keyword evidence="4 5" id="KW-0472">Membrane</keyword>
<dbReference type="Proteomes" id="UP001549773">
    <property type="component" value="Unassembled WGS sequence"/>
</dbReference>
<evidence type="ECO:0000256" key="2">
    <source>
        <dbReference type="ARBA" id="ARBA00022692"/>
    </source>
</evidence>
<dbReference type="SUPFAM" id="SSF116726">
    <property type="entry name" value="TrkA C-terminal domain-like"/>
    <property type="match status" value="1"/>
</dbReference>
<dbReference type="Pfam" id="PF02080">
    <property type="entry name" value="TrkA_C"/>
    <property type="match status" value="1"/>
</dbReference>
<dbReference type="InterPro" id="IPR016152">
    <property type="entry name" value="PTrfase/Anion_transptr"/>
</dbReference>
<feature type="transmembrane region" description="Helical" evidence="5">
    <location>
        <begin position="320"/>
        <end position="343"/>
    </location>
</feature>
<keyword evidence="3 5" id="KW-1133">Transmembrane helix</keyword>
<feature type="transmembrane region" description="Helical" evidence="5">
    <location>
        <begin position="227"/>
        <end position="250"/>
    </location>
</feature>
<evidence type="ECO:0000313" key="8">
    <source>
        <dbReference type="EMBL" id="MET7030333.1"/>
    </source>
</evidence>
<feature type="transmembrane region" description="Helical" evidence="5">
    <location>
        <begin position="116"/>
        <end position="135"/>
    </location>
</feature>
<proteinExistence type="predicted"/>
<evidence type="ECO:0000259" key="6">
    <source>
        <dbReference type="PROSITE" id="PS51094"/>
    </source>
</evidence>
<dbReference type="Gene3D" id="1.20.1740.10">
    <property type="entry name" value="Amino acid/polyamine transporter I"/>
    <property type="match status" value="1"/>
</dbReference>
<feature type="transmembrane region" description="Helical" evidence="5">
    <location>
        <begin position="40"/>
        <end position="61"/>
    </location>
</feature>
<dbReference type="RefSeq" id="WP_354619129.1">
    <property type="nucleotide sequence ID" value="NZ_JBEWYP010000008.1"/>
</dbReference>
<evidence type="ECO:0000313" key="9">
    <source>
        <dbReference type="Proteomes" id="UP001549773"/>
    </source>
</evidence>
<dbReference type="PROSITE" id="PS51202">
    <property type="entry name" value="RCK_C"/>
    <property type="match status" value="1"/>
</dbReference>
<comment type="subcellular location">
    <subcellularLocation>
        <location evidence="1">Membrane</location>
        <topology evidence="1">Multi-pass membrane protein</topology>
    </subcellularLocation>
</comment>
<protein>
    <submittedName>
        <fullName evidence="8">Amino acid permease</fullName>
    </submittedName>
</protein>
<evidence type="ECO:0000256" key="5">
    <source>
        <dbReference type="SAM" id="Phobius"/>
    </source>
</evidence>
<dbReference type="SUPFAM" id="SSF55804">
    <property type="entry name" value="Phoshotransferase/anion transport protein"/>
    <property type="match status" value="1"/>
</dbReference>
<dbReference type="Gene3D" id="3.40.930.10">
    <property type="entry name" value="Mannitol-specific EII, Chain A"/>
    <property type="match status" value="1"/>
</dbReference>
<dbReference type="PROSITE" id="PS51094">
    <property type="entry name" value="PTS_EIIA_TYPE_2"/>
    <property type="match status" value="1"/>
</dbReference>
<dbReference type="EMBL" id="JBEWYP010000008">
    <property type="protein sequence ID" value="MET7030333.1"/>
    <property type="molecule type" value="Genomic_DNA"/>
</dbReference>
<evidence type="ECO:0000259" key="7">
    <source>
        <dbReference type="PROSITE" id="PS51202"/>
    </source>
</evidence>
<dbReference type="Gene3D" id="3.30.70.1450">
    <property type="entry name" value="Regulator of K+ conductance, C-terminal domain"/>
    <property type="match status" value="1"/>
</dbReference>
<name>A0ABV2TYI0_9FLAO</name>
<feature type="transmembrane region" description="Helical" evidence="5">
    <location>
        <begin position="7"/>
        <end position="28"/>
    </location>
</feature>
<evidence type="ECO:0000256" key="4">
    <source>
        <dbReference type="ARBA" id="ARBA00023136"/>
    </source>
</evidence>
<feature type="transmembrane region" description="Helical" evidence="5">
    <location>
        <begin position="349"/>
        <end position="371"/>
    </location>
</feature>
<dbReference type="InterPro" id="IPR050367">
    <property type="entry name" value="APC_superfamily"/>
</dbReference>
<feature type="transmembrane region" description="Helical" evidence="5">
    <location>
        <begin position="82"/>
        <end position="110"/>
    </location>
</feature>
<dbReference type="InterPro" id="IPR036721">
    <property type="entry name" value="RCK_C_sf"/>
</dbReference>
<feature type="domain" description="PTS EIIA type-2" evidence="6">
    <location>
        <begin position="471"/>
        <end position="622"/>
    </location>
</feature>
<organism evidence="8 9">
    <name type="scientific">Sediminicola luteus</name>
    <dbReference type="NCBI Taxonomy" id="319238"/>
    <lineage>
        <taxon>Bacteria</taxon>
        <taxon>Pseudomonadati</taxon>
        <taxon>Bacteroidota</taxon>
        <taxon>Flavobacteriia</taxon>
        <taxon>Flavobacteriales</taxon>
        <taxon>Flavobacteriaceae</taxon>
        <taxon>Sediminicola</taxon>
    </lineage>
</organism>
<feature type="transmembrane region" description="Helical" evidence="5">
    <location>
        <begin position="392"/>
        <end position="425"/>
    </location>
</feature>
<dbReference type="InterPro" id="IPR006037">
    <property type="entry name" value="RCK_C"/>
</dbReference>
<gene>
    <name evidence="8" type="ORF">ABXZ32_13065</name>
</gene>
<dbReference type="PANTHER" id="PTHR42770">
    <property type="entry name" value="AMINO ACID TRANSPORTER-RELATED"/>
    <property type="match status" value="1"/>
</dbReference>